<accession>A0A6M3MF95</accession>
<sequence length="59" mass="6456">MAESVIQSGRAFREVPGANDGSDRVRIRLGSRSGLATHSLPNYFPKPLDKCLPLGYTPR</sequence>
<name>A0A6M3MF95_9ZZZZ</name>
<dbReference type="AlphaFoldDB" id="A0A6M3MF95"/>
<protein>
    <submittedName>
        <fullName evidence="2">Uncharacterized protein</fullName>
    </submittedName>
</protein>
<proteinExistence type="predicted"/>
<evidence type="ECO:0000256" key="1">
    <source>
        <dbReference type="SAM" id="MobiDB-lite"/>
    </source>
</evidence>
<evidence type="ECO:0000313" key="2">
    <source>
        <dbReference type="EMBL" id="QJB03959.1"/>
    </source>
</evidence>
<reference evidence="2" key="1">
    <citation type="submission" date="2020-03" db="EMBL/GenBank/DDBJ databases">
        <title>The deep terrestrial virosphere.</title>
        <authorList>
            <person name="Holmfeldt K."/>
            <person name="Nilsson E."/>
            <person name="Simone D."/>
            <person name="Lopez-Fernandez M."/>
            <person name="Wu X."/>
            <person name="de Brujin I."/>
            <person name="Lundin D."/>
            <person name="Andersson A."/>
            <person name="Bertilsson S."/>
            <person name="Dopson M."/>
        </authorList>
    </citation>
    <scope>NUCLEOTIDE SEQUENCE</scope>
    <source>
        <strain evidence="2">MM171B00512</strain>
    </source>
</reference>
<organism evidence="2">
    <name type="scientific">viral metagenome</name>
    <dbReference type="NCBI Taxonomy" id="1070528"/>
    <lineage>
        <taxon>unclassified sequences</taxon>
        <taxon>metagenomes</taxon>
        <taxon>organismal metagenomes</taxon>
    </lineage>
</organism>
<feature type="region of interest" description="Disordered" evidence="1">
    <location>
        <begin position="1"/>
        <end position="25"/>
    </location>
</feature>
<dbReference type="EMBL" id="MT143867">
    <property type="protein sequence ID" value="QJB03959.1"/>
    <property type="molecule type" value="Genomic_DNA"/>
</dbReference>
<gene>
    <name evidence="2" type="ORF">MM171B00512_0002</name>
</gene>